<dbReference type="SUPFAM" id="SSF53807">
    <property type="entry name" value="Helical backbone' metal receptor"/>
    <property type="match status" value="1"/>
</dbReference>
<dbReference type="InterPro" id="IPR050492">
    <property type="entry name" value="Bact_metal-bind_prot9"/>
</dbReference>
<dbReference type="Proteomes" id="UP000516404">
    <property type="component" value="Chromosome"/>
</dbReference>
<gene>
    <name evidence="7" type="ORF">IDM49_01410</name>
</gene>
<dbReference type="InterPro" id="IPR006127">
    <property type="entry name" value="ZnuA-like"/>
</dbReference>
<comment type="subcellular location">
    <subcellularLocation>
        <location evidence="1">Cell envelope</location>
    </subcellularLocation>
</comment>
<dbReference type="GO" id="GO:0007155">
    <property type="term" value="P:cell adhesion"/>
    <property type="evidence" value="ECO:0007669"/>
    <property type="project" value="InterPro"/>
</dbReference>
<dbReference type="InterPro" id="IPR006128">
    <property type="entry name" value="Lipoprotein_PsaA-like"/>
</dbReference>
<dbReference type="Pfam" id="PF01297">
    <property type="entry name" value="ZnuA"/>
    <property type="match status" value="1"/>
</dbReference>
<keyword evidence="3" id="KW-0479">Metal-binding</keyword>
<dbReference type="AlphaFoldDB" id="A0A7H2BE89"/>
<evidence type="ECO:0000256" key="6">
    <source>
        <dbReference type="SAM" id="SignalP"/>
    </source>
</evidence>
<dbReference type="CDD" id="cd01137">
    <property type="entry name" value="PsaA"/>
    <property type="match status" value="1"/>
</dbReference>
<sequence length="314" mass="34072">MKHRSPRLLALTSFLTVGVLALSGCGQAAPSEAEKPRVLTTFTVLEDMAQNVADDYLEVESLTKPGAEIHEYEPTPSDIRKAHDADLVLDNGLNLESWFEKFIQDSDAQHITVSDGIEPIAIAEGDAASTPNPHAWMSPVNAQVYVDNMAKAFADLDPAHADEFRENARSYKQELASVHHDLLNDLKPLEKSQRTLVTCESAFSYLAKDAGLNEEYLWAVNSHAQATPSQVSHVIDAVKADKVRAVFCESTVSDHAMKQVVDATDASFGGVLYVDSLSEENGPVPTYVDLLKHDAETIARGLTGGDAAAETPEK</sequence>
<dbReference type="KEGG" id="rter:IDM49_01410"/>
<dbReference type="Gene3D" id="3.40.50.1980">
    <property type="entry name" value="Nitrogenase molybdenum iron protein domain"/>
    <property type="match status" value="2"/>
</dbReference>
<evidence type="ECO:0000256" key="3">
    <source>
        <dbReference type="ARBA" id="ARBA00022723"/>
    </source>
</evidence>
<dbReference type="PANTHER" id="PTHR42953:SF1">
    <property type="entry name" value="METAL-BINDING PROTEIN HI_0362-RELATED"/>
    <property type="match status" value="1"/>
</dbReference>
<feature type="chain" id="PRO_5028989426" evidence="6">
    <location>
        <begin position="29"/>
        <end position="314"/>
    </location>
</feature>
<evidence type="ECO:0000313" key="7">
    <source>
        <dbReference type="EMBL" id="QNV37985.1"/>
    </source>
</evidence>
<dbReference type="InterPro" id="IPR006129">
    <property type="entry name" value="AdhesinB"/>
</dbReference>
<dbReference type="RefSeq" id="WP_190724770.1">
    <property type="nucleotide sequence ID" value="NZ_CP061539.1"/>
</dbReference>
<dbReference type="PRINTS" id="PR00690">
    <property type="entry name" value="ADHESNFAMILY"/>
</dbReference>
<dbReference type="GO" id="GO:0030313">
    <property type="term" value="C:cell envelope"/>
    <property type="evidence" value="ECO:0007669"/>
    <property type="project" value="UniProtKB-SubCell"/>
</dbReference>
<dbReference type="GO" id="GO:0046872">
    <property type="term" value="F:metal ion binding"/>
    <property type="evidence" value="ECO:0007669"/>
    <property type="project" value="UniProtKB-KW"/>
</dbReference>
<reference evidence="7 8" key="1">
    <citation type="submission" date="2020-09" db="EMBL/GenBank/DDBJ databases">
        <title>Investigation of environmental microbes.</title>
        <authorList>
            <person name="Ou Y."/>
            <person name="Kang Q."/>
        </authorList>
    </citation>
    <scope>NUCLEOTIDE SEQUENCE [LARGE SCALE GENOMIC DNA]</scope>
    <source>
        <strain evidence="7 8">KJZ-14</strain>
    </source>
</reference>
<dbReference type="PROSITE" id="PS51257">
    <property type="entry name" value="PROKAR_LIPOPROTEIN"/>
    <property type="match status" value="1"/>
</dbReference>
<feature type="signal peptide" evidence="6">
    <location>
        <begin position="1"/>
        <end position="28"/>
    </location>
</feature>
<dbReference type="GO" id="GO:0030001">
    <property type="term" value="P:metal ion transport"/>
    <property type="evidence" value="ECO:0007669"/>
    <property type="project" value="InterPro"/>
</dbReference>
<evidence type="ECO:0000256" key="4">
    <source>
        <dbReference type="ARBA" id="ARBA00022729"/>
    </source>
</evidence>
<accession>A0A7H2BE89</accession>
<name>A0A7H2BE89_9MICC</name>
<evidence type="ECO:0000313" key="8">
    <source>
        <dbReference type="Proteomes" id="UP000516404"/>
    </source>
</evidence>
<keyword evidence="8" id="KW-1185">Reference proteome</keyword>
<comment type="similarity">
    <text evidence="5">Belongs to the bacterial solute-binding protein 9 family.</text>
</comment>
<dbReference type="GeneID" id="96622879"/>
<dbReference type="PRINTS" id="PR00691">
    <property type="entry name" value="ADHESINB"/>
</dbReference>
<evidence type="ECO:0000256" key="2">
    <source>
        <dbReference type="ARBA" id="ARBA00022448"/>
    </source>
</evidence>
<protein>
    <submittedName>
        <fullName evidence="7">Metal ABC transporter substrate-binding protein</fullName>
    </submittedName>
</protein>
<dbReference type="PANTHER" id="PTHR42953">
    <property type="entry name" value="HIGH-AFFINITY ZINC UPTAKE SYSTEM PROTEIN ZNUA-RELATED"/>
    <property type="match status" value="1"/>
</dbReference>
<keyword evidence="4 6" id="KW-0732">Signal</keyword>
<proteinExistence type="inferred from homology"/>
<evidence type="ECO:0000256" key="1">
    <source>
        <dbReference type="ARBA" id="ARBA00004196"/>
    </source>
</evidence>
<organism evidence="7 8">
    <name type="scientific">Rothia terrae</name>
    <dbReference type="NCBI Taxonomy" id="396015"/>
    <lineage>
        <taxon>Bacteria</taxon>
        <taxon>Bacillati</taxon>
        <taxon>Actinomycetota</taxon>
        <taxon>Actinomycetes</taxon>
        <taxon>Micrococcales</taxon>
        <taxon>Micrococcaceae</taxon>
        <taxon>Rothia</taxon>
    </lineage>
</organism>
<dbReference type="EMBL" id="CP061539">
    <property type="protein sequence ID" value="QNV37985.1"/>
    <property type="molecule type" value="Genomic_DNA"/>
</dbReference>
<evidence type="ECO:0000256" key="5">
    <source>
        <dbReference type="RuleBase" id="RU003512"/>
    </source>
</evidence>
<keyword evidence="2 5" id="KW-0813">Transport</keyword>